<dbReference type="AlphaFoldDB" id="A0A8S9ZM41"/>
<dbReference type="EMBL" id="JABEBT010000060">
    <property type="protein sequence ID" value="KAF7634333.1"/>
    <property type="molecule type" value="Genomic_DNA"/>
</dbReference>
<reference evidence="1" key="1">
    <citation type="journal article" date="2020" name="Ecol. Evol.">
        <title>Genome structure and content of the rice root-knot nematode (Meloidogyne graminicola).</title>
        <authorList>
            <person name="Phan N.T."/>
            <person name="Danchin E.G.J."/>
            <person name="Klopp C."/>
            <person name="Perfus-Barbeoch L."/>
            <person name="Kozlowski D.K."/>
            <person name="Koutsovoulos G.D."/>
            <person name="Lopez-Roques C."/>
            <person name="Bouchez O."/>
            <person name="Zahm M."/>
            <person name="Besnard G."/>
            <person name="Bellafiore S."/>
        </authorList>
    </citation>
    <scope>NUCLEOTIDE SEQUENCE</scope>
    <source>
        <strain evidence="1">VN-18</strain>
    </source>
</reference>
<keyword evidence="2" id="KW-1185">Reference proteome</keyword>
<proteinExistence type="predicted"/>
<dbReference type="Proteomes" id="UP000605970">
    <property type="component" value="Unassembled WGS sequence"/>
</dbReference>
<sequence length="33" mass="3965">MLLLLEIFVMNSGQQKNIKLQKRDEWLSKSMKN</sequence>
<accession>A0A8S9ZM41</accession>
<evidence type="ECO:0000313" key="2">
    <source>
        <dbReference type="Proteomes" id="UP000605970"/>
    </source>
</evidence>
<organism evidence="1 2">
    <name type="scientific">Meloidogyne graminicola</name>
    <dbReference type="NCBI Taxonomy" id="189291"/>
    <lineage>
        <taxon>Eukaryota</taxon>
        <taxon>Metazoa</taxon>
        <taxon>Ecdysozoa</taxon>
        <taxon>Nematoda</taxon>
        <taxon>Chromadorea</taxon>
        <taxon>Rhabditida</taxon>
        <taxon>Tylenchina</taxon>
        <taxon>Tylenchomorpha</taxon>
        <taxon>Tylenchoidea</taxon>
        <taxon>Meloidogynidae</taxon>
        <taxon>Meloidogyninae</taxon>
        <taxon>Meloidogyne</taxon>
    </lineage>
</organism>
<gene>
    <name evidence="1" type="ORF">Mgra_00006299</name>
</gene>
<comment type="caution">
    <text evidence="1">The sequence shown here is derived from an EMBL/GenBank/DDBJ whole genome shotgun (WGS) entry which is preliminary data.</text>
</comment>
<evidence type="ECO:0000313" key="1">
    <source>
        <dbReference type="EMBL" id="KAF7634333.1"/>
    </source>
</evidence>
<name>A0A8S9ZM41_9BILA</name>
<protein>
    <submittedName>
        <fullName evidence="1">Uncharacterized protein</fullName>
    </submittedName>
</protein>